<gene>
    <name evidence="1" type="ORF">GCM10022235_86370</name>
</gene>
<name>A0ABP6Z9T5_9ACTN</name>
<comment type="caution">
    <text evidence="1">The sequence shown here is derived from an EMBL/GenBank/DDBJ whole genome shotgun (WGS) entry which is preliminary data.</text>
</comment>
<dbReference type="CDD" id="cd00093">
    <property type="entry name" value="HTH_XRE"/>
    <property type="match status" value="1"/>
</dbReference>
<reference evidence="2" key="1">
    <citation type="journal article" date="2019" name="Int. J. Syst. Evol. Microbiol.">
        <title>The Global Catalogue of Microorganisms (GCM) 10K type strain sequencing project: providing services to taxonomists for standard genome sequencing and annotation.</title>
        <authorList>
            <consortium name="The Broad Institute Genomics Platform"/>
            <consortium name="The Broad Institute Genome Sequencing Center for Infectious Disease"/>
            <person name="Wu L."/>
            <person name="Ma J."/>
        </authorList>
    </citation>
    <scope>NUCLEOTIDE SEQUENCE [LARGE SCALE GENOMIC DNA]</scope>
    <source>
        <strain evidence="2">JCM 16928</strain>
    </source>
</reference>
<protein>
    <submittedName>
        <fullName evidence="1">Uncharacterized protein</fullName>
    </submittedName>
</protein>
<sequence>MKGRSWFGLFGRDLSLDETLEQVRNEHGKKASSWLADKLGVSRRTAQRYLAGTQNPSKRTRQRIPNVERSVRRKVAAGKISRVRSMNVGRVVVINLSAGDEDGTRDIGNVSLPPEIMEEIAALYADGQDQEAEDLLNQAIVNIYANDDPHDRGGLGSVLYIDNYSPGMSYRSASPPPSSTP</sequence>
<dbReference type="InterPro" id="IPR001387">
    <property type="entry name" value="Cro/C1-type_HTH"/>
</dbReference>
<dbReference type="EMBL" id="BAABAA010000034">
    <property type="protein sequence ID" value="GAA3601187.1"/>
    <property type="molecule type" value="Genomic_DNA"/>
</dbReference>
<accession>A0ABP6Z9T5</accession>
<keyword evidence="2" id="KW-1185">Reference proteome</keyword>
<dbReference type="InterPro" id="IPR010982">
    <property type="entry name" value="Lambda_DNA-bd_dom_sf"/>
</dbReference>
<organism evidence="1 2">
    <name type="scientific">Kribbella ginsengisoli</name>
    <dbReference type="NCBI Taxonomy" id="363865"/>
    <lineage>
        <taxon>Bacteria</taxon>
        <taxon>Bacillati</taxon>
        <taxon>Actinomycetota</taxon>
        <taxon>Actinomycetes</taxon>
        <taxon>Propionibacteriales</taxon>
        <taxon>Kribbellaceae</taxon>
        <taxon>Kribbella</taxon>
    </lineage>
</organism>
<dbReference type="SUPFAM" id="SSF47413">
    <property type="entry name" value="lambda repressor-like DNA-binding domains"/>
    <property type="match status" value="1"/>
</dbReference>
<proteinExistence type="predicted"/>
<dbReference type="Proteomes" id="UP001501222">
    <property type="component" value="Unassembled WGS sequence"/>
</dbReference>
<evidence type="ECO:0000313" key="2">
    <source>
        <dbReference type="Proteomes" id="UP001501222"/>
    </source>
</evidence>
<dbReference type="RefSeq" id="WP_344850716.1">
    <property type="nucleotide sequence ID" value="NZ_BAABAA010000034.1"/>
</dbReference>
<evidence type="ECO:0000313" key="1">
    <source>
        <dbReference type="EMBL" id="GAA3601187.1"/>
    </source>
</evidence>